<dbReference type="InterPro" id="IPR009061">
    <property type="entry name" value="DNA-bd_dom_put_sf"/>
</dbReference>
<dbReference type="InterPro" id="IPR010093">
    <property type="entry name" value="SinI_DNA-bd"/>
</dbReference>
<organism evidence="2 3">
    <name type="scientific">Xenorhabdus bovienii str. kraussei Quebec</name>
    <dbReference type="NCBI Taxonomy" id="1398203"/>
    <lineage>
        <taxon>Bacteria</taxon>
        <taxon>Pseudomonadati</taxon>
        <taxon>Pseudomonadota</taxon>
        <taxon>Gammaproteobacteria</taxon>
        <taxon>Enterobacterales</taxon>
        <taxon>Morganellaceae</taxon>
        <taxon>Xenorhabdus</taxon>
    </lineage>
</organism>
<evidence type="ECO:0000313" key="3">
    <source>
        <dbReference type="Proteomes" id="UP000028500"/>
    </source>
</evidence>
<dbReference type="RefSeq" id="WP_038248743.1">
    <property type="nucleotide sequence ID" value="NZ_CAWLZI010000221.1"/>
</dbReference>
<evidence type="ECO:0000259" key="1">
    <source>
        <dbReference type="Pfam" id="PF12728"/>
    </source>
</evidence>
<reference evidence="2" key="1">
    <citation type="submission" date="2013-07" db="EMBL/GenBank/DDBJ databases">
        <title>Sub-species coevolution in mutualistic symbiosis.</title>
        <authorList>
            <person name="Murfin K."/>
            <person name="Klassen J."/>
            <person name="Lee M."/>
            <person name="Forst S."/>
            <person name="Stock P."/>
            <person name="Goodrich-Blair H."/>
        </authorList>
    </citation>
    <scope>NUCLEOTIDE SEQUENCE [LARGE SCALE GENOMIC DNA]</scope>
    <source>
        <strain evidence="2">Kraussei Quebec</strain>
    </source>
</reference>
<proteinExistence type="predicted"/>
<dbReference type="OrthoDB" id="5609458at2"/>
<dbReference type="InterPro" id="IPR041657">
    <property type="entry name" value="HTH_17"/>
</dbReference>
<comment type="caution">
    <text evidence="2">The sequence shown here is derived from an EMBL/GenBank/DDBJ whole genome shotgun (WGS) entry which is preliminary data.</text>
</comment>
<dbReference type="Pfam" id="PF12728">
    <property type="entry name" value="HTH_17"/>
    <property type="match status" value="1"/>
</dbReference>
<name>A0A077PH00_XENBV</name>
<dbReference type="GO" id="GO:0003677">
    <property type="term" value="F:DNA binding"/>
    <property type="evidence" value="ECO:0007669"/>
    <property type="project" value="InterPro"/>
</dbReference>
<evidence type="ECO:0000313" key="2">
    <source>
        <dbReference type="EMBL" id="CDH19961.1"/>
    </source>
</evidence>
<feature type="domain" description="Helix-turn-helix" evidence="1">
    <location>
        <begin position="14"/>
        <end position="62"/>
    </location>
</feature>
<accession>A0A077PH00</accession>
<protein>
    <recommendedName>
        <fullName evidence="1">Helix-turn-helix domain-containing protein</fullName>
    </recommendedName>
</protein>
<dbReference type="Proteomes" id="UP000028500">
    <property type="component" value="Unassembled WGS sequence"/>
</dbReference>
<dbReference type="HOGENOM" id="CLU_140176_9_3_6"/>
<gene>
    <name evidence="2" type="ORF">XBKQ1_2370004</name>
</gene>
<dbReference type="EMBL" id="CBSY010000154">
    <property type="protein sequence ID" value="CDH19961.1"/>
    <property type="molecule type" value="Genomic_DNA"/>
</dbReference>
<dbReference type="NCBIfam" id="TIGR01764">
    <property type="entry name" value="excise"/>
    <property type="match status" value="1"/>
</dbReference>
<dbReference type="SUPFAM" id="SSF46955">
    <property type="entry name" value="Putative DNA-binding domain"/>
    <property type="match status" value="1"/>
</dbReference>
<keyword evidence="3" id="KW-1185">Reference proteome</keyword>
<dbReference type="AlphaFoldDB" id="A0A077PH00"/>
<sequence length="69" mass="7753">MKVHSSSVILEKFTRAEAAIYLGVTAQTLANWAHTGKEKIPYHKVGRKVIYFKSDLDGYLASTRRVQTA</sequence>